<name>A0ABD0UK07_DENTH</name>
<evidence type="ECO:0000313" key="2">
    <source>
        <dbReference type="EMBL" id="KAL0910707.1"/>
    </source>
</evidence>
<gene>
    <name evidence="2" type="ORF">M5K25_018788</name>
</gene>
<evidence type="ECO:0000313" key="3">
    <source>
        <dbReference type="Proteomes" id="UP001552299"/>
    </source>
</evidence>
<proteinExistence type="predicted"/>
<sequence length="110" mass="12724">MESISLSRKMKGPSRVENGKDRAMAPYSRLVTSRCYVSTFRKIISEDVESSLRNLNIHQFLIFSPFQQNIHLLYELLKCWDCFNEGFLIKGHLLKFTADEEGAPFCLLTC</sequence>
<comment type="caution">
    <text evidence="2">The sequence shown here is derived from an EMBL/GenBank/DDBJ whole genome shotgun (WGS) entry which is preliminary data.</text>
</comment>
<dbReference type="EMBL" id="JANQDX010000015">
    <property type="protein sequence ID" value="KAL0910707.1"/>
    <property type="molecule type" value="Genomic_DNA"/>
</dbReference>
<dbReference type="AlphaFoldDB" id="A0ABD0UK07"/>
<organism evidence="2 3">
    <name type="scientific">Dendrobium thyrsiflorum</name>
    <name type="common">Pinecone-like raceme dendrobium</name>
    <name type="synonym">Orchid</name>
    <dbReference type="NCBI Taxonomy" id="117978"/>
    <lineage>
        <taxon>Eukaryota</taxon>
        <taxon>Viridiplantae</taxon>
        <taxon>Streptophyta</taxon>
        <taxon>Embryophyta</taxon>
        <taxon>Tracheophyta</taxon>
        <taxon>Spermatophyta</taxon>
        <taxon>Magnoliopsida</taxon>
        <taxon>Liliopsida</taxon>
        <taxon>Asparagales</taxon>
        <taxon>Orchidaceae</taxon>
        <taxon>Epidendroideae</taxon>
        <taxon>Malaxideae</taxon>
        <taxon>Dendrobiinae</taxon>
        <taxon>Dendrobium</taxon>
    </lineage>
</organism>
<reference evidence="2 3" key="1">
    <citation type="journal article" date="2024" name="Plant Biotechnol. J.">
        <title>Dendrobium thyrsiflorum genome and its molecular insights into genes involved in important horticultural traits.</title>
        <authorList>
            <person name="Chen B."/>
            <person name="Wang J.Y."/>
            <person name="Zheng P.J."/>
            <person name="Li K.L."/>
            <person name="Liang Y.M."/>
            <person name="Chen X.F."/>
            <person name="Zhang C."/>
            <person name="Zhao X."/>
            <person name="He X."/>
            <person name="Zhang G.Q."/>
            <person name="Liu Z.J."/>
            <person name="Xu Q."/>
        </authorList>
    </citation>
    <scope>NUCLEOTIDE SEQUENCE [LARGE SCALE GENOMIC DNA]</scope>
    <source>
        <strain evidence="2">GZMU011</strain>
    </source>
</reference>
<dbReference type="Proteomes" id="UP001552299">
    <property type="component" value="Unassembled WGS sequence"/>
</dbReference>
<feature type="region of interest" description="Disordered" evidence="1">
    <location>
        <begin position="1"/>
        <end position="21"/>
    </location>
</feature>
<protein>
    <submittedName>
        <fullName evidence="2">Uncharacterized protein</fullName>
    </submittedName>
</protein>
<keyword evidence="3" id="KW-1185">Reference proteome</keyword>
<accession>A0ABD0UK07</accession>
<evidence type="ECO:0000256" key="1">
    <source>
        <dbReference type="SAM" id="MobiDB-lite"/>
    </source>
</evidence>